<organism evidence="2 3">
    <name type="scientific">Pseudomonas veronii 1YdBTEX2</name>
    <dbReference type="NCBI Taxonomy" id="1295141"/>
    <lineage>
        <taxon>Bacteria</taxon>
        <taxon>Pseudomonadati</taxon>
        <taxon>Pseudomonadota</taxon>
        <taxon>Gammaproteobacteria</taxon>
        <taxon>Pseudomonadales</taxon>
        <taxon>Pseudomonadaceae</taxon>
        <taxon>Pseudomonas</taxon>
    </lineage>
</organism>
<evidence type="ECO:0000259" key="1">
    <source>
        <dbReference type="Pfam" id="PF13356"/>
    </source>
</evidence>
<sequence>MYLFVKPNGVKTWRLKYTKPSGKEGTLIIGNYPIVTANLSRSLLISDRG</sequence>
<gene>
    <name evidence="2" type="ORF">PVE_R1G0352</name>
</gene>
<protein>
    <recommendedName>
        <fullName evidence="1">Integrase DNA-binding domain-containing protein</fullName>
    </recommendedName>
</protein>
<dbReference type="InterPro" id="IPR038488">
    <property type="entry name" value="Integrase_DNA-bd_sf"/>
</dbReference>
<accession>A0A1D3JQ99</accession>
<evidence type="ECO:0000313" key="2">
    <source>
        <dbReference type="EMBL" id="SBW78240.1"/>
    </source>
</evidence>
<evidence type="ECO:0000313" key="3">
    <source>
        <dbReference type="Proteomes" id="UP000245431"/>
    </source>
</evidence>
<feature type="domain" description="Integrase DNA-binding" evidence="1">
    <location>
        <begin position="1"/>
        <end position="41"/>
    </location>
</feature>
<dbReference type="Proteomes" id="UP000245431">
    <property type="component" value="Chromosome PVE_r1"/>
</dbReference>
<dbReference type="Gene3D" id="3.30.160.390">
    <property type="entry name" value="Integrase, DNA-binding domain"/>
    <property type="match status" value="1"/>
</dbReference>
<proteinExistence type="predicted"/>
<reference evidence="3" key="1">
    <citation type="submission" date="2016-07" db="EMBL/GenBank/DDBJ databases">
        <authorList>
            <person name="Florea S."/>
            <person name="Webb J.S."/>
            <person name="Jaromczyk J."/>
            <person name="Schardl C.L."/>
        </authorList>
    </citation>
    <scope>NUCLEOTIDE SEQUENCE [LARGE SCALE GENOMIC DNA]</scope>
    <source>
        <strain evidence="3">1YdBTEX2</strain>
    </source>
</reference>
<name>A0A1D3JQ99_PSEVE</name>
<dbReference type="EMBL" id="LT599583">
    <property type="protein sequence ID" value="SBW78240.1"/>
    <property type="molecule type" value="Genomic_DNA"/>
</dbReference>
<dbReference type="InterPro" id="IPR025166">
    <property type="entry name" value="Integrase_DNA_bind_dom"/>
</dbReference>
<dbReference type="Pfam" id="PF13356">
    <property type="entry name" value="Arm-DNA-bind_3"/>
    <property type="match status" value="1"/>
</dbReference>
<dbReference type="AlphaFoldDB" id="A0A1D3JQ99"/>